<evidence type="ECO:0000313" key="3">
    <source>
        <dbReference type="Proteomes" id="UP000471166"/>
    </source>
</evidence>
<gene>
    <name evidence="2" type="ORF">GV791_23295</name>
</gene>
<dbReference type="PANTHER" id="PTHR36151:SF3">
    <property type="entry name" value="ER-BOUND OXYGENASE MPAB_MPAB'_RUBBER OXYGENASE CATALYTIC DOMAIN-CONTAINING PROTEIN"/>
    <property type="match status" value="1"/>
</dbReference>
<proteinExistence type="predicted"/>
<reference evidence="2 3" key="1">
    <citation type="submission" date="2020-01" db="EMBL/GenBank/DDBJ databases">
        <title>Genetics and antimicrobial susceptibilities of Nocardia species isolated from the soil; a comparison with species isolated from humans.</title>
        <authorList>
            <person name="Carrasco G."/>
            <person name="Monzon S."/>
            <person name="Sansegundo M."/>
            <person name="Garcia E."/>
            <person name="Garrido N."/>
            <person name="Medina M.J."/>
            <person name="Villalon P."/>
            <person name="Ramirez-Arocha A.C."/>
            <person name="Jimenez P."/>
            <person name="Cuesta I."/>
            <person name="Valdezate S."/>
        </authorList>
    </citation>
    <scope>NUCLEOTIDE SEQUENCE [LARGE SCALE GENOMIC DNA]</scope>
    <source>
        <strain evidence="2 3">CNM20110626</strain>
    </source>
</reference>
<dbReference type="Pfam" id="PF09995">
    <property type="entry name" value="MPAB_Lcp_cat"/>
    <property type="match status" value="1"/>
</dbReference>
<dbReference type="Proteomes" id="UP000471166">
    <property type="component" value="Unassembled WGS sequence"/>
</dbReference>
<dbReference type="GO" id="GO:0016491">
    <property type="term" value="F:oxidoreductase activity"/>
    <property type="evidence" value="ECO:0007669"/>
    <property type="project" value="InterPro"/>
</dbReference>
<dbReference type="PANTHER" id="PTHR36151">
    <property type="entry name" value="BLR2777 PROTEIN"/>
    <property type="match status" value="1"/>
</dbReference>
<dbReference type="InterPro" id="IPR018713">
    <property type="entry name" value="MPAB/Lcp_cat_dom"/>
</dbReference>
<protein>
    <submittedName>
        <fullName evidence="2">DUF2236 domain-containing protein</fullName>
    </submittedName>
</protein>
<name>A0A6P1CSF1_9NOCA</name>
<comment type="caution">
    <text evidence="2">The sequence shown here is derived from an EMBL/GenBank/DDBJ whole genome shotgun (WGS) entry which is preliminary data.</text>
</comment>
<dbReference type="AlphaFoldDB" id="A0A6P1CSF1"/>
<sequence>MNRRSPLFARNKPDSLLRRYLGDRRFVLALPRAISLQVLHPAIAAALVEHAPERLWEHKKRTVSSMVHIAYSQRDLRLVIRFGHENVKGVDDRGERFHALNPELFFFQHATYVDTLFTAISTFIRPLSADDREELYADCRDWYRRYGISARSQPATWPAFVEYFTDACNTQLRPSAHSAILESQVLRPDSWLPSVLPGFAVRSLLHDRAAELFDVHPSTADKVAFRTYATAVRAGMLLAPRSAKYLPGARLAAKNDQTYMDTTATADAR</sequence>
<organism evidence="2 3">
    <name type="scientific">Nocardia cyriacigeorgica</name>
    <dbReference type="NCBI Taxonomy" id="135487"/>
    <lineage>
        <taxon>Bacteria</taxon>
        <taxon>Bacillati</taxon>
        <taxon>Actinomycetota</taxon>
        <taxon>Actinomycetes</taxon>
        <taxon>Mycobacteriales</taxon>
        <taxon>Nocardiaceae</taxon>
        <taxon>Nocardia</taxon>
    </lineage>
</organism>
<dbReference type="EMBL" id="JAAGVB010000045">
    <property type="protein sequence ID" value="NEW35471.1"/>
    <property type="molecule type" value="Genomic_DNA"/>
</dbReference>
<evidence type="ECO:0000313" key="2">
    <source>
        <dbReference type="EMBL" id="NEW35471.1"/>
    </source>
</evidence>
<accession>A0A6P1CSF1</accession>
<feature type="domain" description="ER-bound oxygenase mpaB/mpaB'/Rubber oxygenase catalytic" evidence="1">
    <location>
        <begin position="18"/>
        <end position="234"/>
    </location>
</feature>
<evidence type="ECO:0000259" key="1">
    <source>
        <dbReference type="Pfam" id="PF09995"/>
    </source>
</evidence>